<feature type="transmembrane region" description="Helical" evidence="3">
    <location>
        <begin position="745"/>
        <end position="766"/>
    </location>
</feature>
<keyword evidence="3" id="KW-0472">Membrane</keyword>
<evidence type="ECO:0000256" key="4">
    <source>
        <dbReference type="SAM" id="SignalP"/>
    </source>
</evidence>
<evidence type="ECO:0000259" key="5">
    <source>
        <dbReference type="SMART" id="SM00831"/>
    </source>
</evidence>
<dbReference type="Pfam" id="PF00690">
    <property type="entry name" value="Cation_ATPase_N"/>
    <property type="match status" value="1"/>
</dbReference>
<dbReference type="InterPro" id="IPR004014">
    <property type="entry name" value="ATPase_P-typ_cation-transptr_N"/>
</dbReference>
<sequence>MVHLIIRLLVIVVCHFNLIKTLSEPPHINTTSGQFLGRQITIRNVPVQQFFGVPYAEQPQRFELPVIRSYNPTPGNATQIAPGCLQAPGGLSYGPFDLLDLYNEDCLTVNIFVPHEERIIKKNKAIMVFCHGGSNQVGSASLFDGSVIAALGDVIVITINYRLNILGFLSPGKHIMKGNYGLHDQLLALKWISINAESFGGDNQRITYVGHSAGAANVALIAMSKKSKGLVHRIISQSGSPLNIWAIDRNPSIRFNNVAKRNDFKIKRDDASKRAIVEHLKKLTPDEFRYMYHSGLEISPDYPFPIIDDDILESNLEQMILEEPFRNVDMLIGVTADESLYFAEEHIFHHYLPRKYRTTPTVATTTTPLSLNAVKHQIDNEQQPKGFSYFKKNKYIKKYLQTNYPDHLCFHDEIKARYMPKTTSNISEIAGLYTNLVSDLMFYYDLIRFLHERLKSKPQAKTYAYYYTYPPIFDLENVLRRIPNMVGHFAELDLTWGVPFYNKDSQINRAYSMNLSYTKEEIDLSEQMIHYWTNFVKTGDPNEPNNLPVYWPPYEETNKSFINFHALKIKAEQYYLEERFLFWDMILNRRTCSHFRWYHTTLLNDPDRGIRTDSTRVLSYRAAMNTTHTAPLNKRKRKRIGNEIDLSMINADLIYDEHQITIEELVIRFDTDLKTGLTRIQAKQRLEDEGRNYIEPPHVSFSKSCQRFWLQPYILFISILSLLAILCFVAFAIQLNTRQDTTFENLYMLVVLIIFILLPSIFTFAVSHISANKLQHLRYQIKQVRLMLQSVNIDALLTC</sequence>
<keyword evidence="3" id="KW-1133">Transmembrane helix</keyword>
<feature type="signal peptide" evidence="4">
    <location>
        <begin position="1"/>
        <end position="23"/>
    </location>
</feature>
<keyword evidence="3" id="KW-0812">Transmembrane</keyword>
<dbReference type="Gene3D" id="2.70.150.10">
    <property type="entry name" value="Calcium-transporting ATPase, cytoplasmic transduction domain A"/>
    <property type="match status" value="1"/>
</dbReference>
<keyword evidence="10" id="KW-1185">Reference proteome</keyword>
<feature type="transmembrane region" description="Helical" evidence="3">
    <location>
        <begin position="713"/>
        <end position="733"/>
    </location>
</feature>
<evidence type="ECO:0000256" key="3">
    <source>
        <dbReference type="SAM" id="Phobius"/>
    </source>
</evidence>
<dbReference type="InterPro" id="IPR023298">
    <property type="entry name" value="ATPase_P-typ_TM_dom_sf"/>
</dbReference>
<name>A0A813PIL2_9BILA</name>
<evidence type="ECO:0000313" key="8">
    <source>
        <dbReference type="EMBL" id="CAF3494367.1"/>
    </source>
</evidence>
<dbReference type="PROSITE" id="PS00941">
    <property type="entry name" value="CARBOXYLESTERASE_B_2"/>
    <property type="match status" value="1"/>
</dbReference>
<dbReference type="EMBL" id="CAJNOQ010000069">
    <property type="protein sequence ID" value="CAF0751039.1"/>
    <property type="molecule type" value="Genomic_DNA"/>
</dbReference>
<feature type="domain" description="Cation-transporting P-type ATPase N-terminal" evidence="5">
    <location>
        <begin position="656"/>
        <end position="732"/>
    </location>
</feature>
<dbReference type="SUPFAM" id="SSF81665">
    <property type="entry name" value="Calcium ATPase, transmembrane domain M"/>
    <property type="match status" value="1"/>
</dbReference>
<evidence type="ECO:0000313" key="9">
    <source>
        <dbReference type="EMBL" id="CAF3530635.1"/>
    </source>
</evidence>
<dbReference type="OrthoDB" id="408631at2759"/>
<proteinExistence type="inferred from homology"/>
<dbReference type="SUPFAM" id="SSF53474">
    <property type="entry name" value="alpha/beta-Hydrolases"/>
    <property type="match status" value="1"/>
</dbReference>
<feature type="chain" id="PRO_5035596917" description="Cation-transporting P-type ATPase N-terminal domain-containing protein" evidence="4">
    <location>
        <begin position="24"/>
        <end position="799"/>
    </location>
</feature>
<comment type="caution">
    <text evidence="7">The sequence shown here is derived from an EMBL/GenBank/DDBJ whole genome shotgun (WGS) entry which is preliminary data.</text>
</comment>
<reference evidence="7" key="1">
    <citation type="submission" date="2021-02" db="EMBL/GenBank/DDBJ databases">
        <authorList>
            <person name="Nowell W R."/>
        </authorList>
    </citation>
    <scope>NUCLEOTIDE SEQUENCE</scope>
</reference>
<dbReference type="InterPro" id="IPR019819">
    <property type="entry name" value="Carboxylesterase_B_CS"/>
</dbReference>
<dbReference type="Gene3D" id="3.40.50.1820">
    <property type="entry name" value="alpha/beta hydrolase"/>
    <property type="match status" value="1"/>
</dbReference>
<dbReference type="SMART" id="SM00831">
    <property type="entry name" value="Cation_ATPase_N"/>
    <property type="match status" value="1"/>
</dbReference>
<evidence type="ECO:0000313" key="10">
    <source>
        <dbReference type="Proteomes" id="UP000663829"/>
    </source>
</evidence>
<protein>
    <recommendedName>
        <fullName evidence="5">Cation-transporting P-type ATPase N-terminal domain-containing protein</fullName>
    </recommendedName>
</protein>
<evidence type="ECO:0000256" key="2">
    <source>
        <dbReference type="ARBA" id="ARBA00022729"/>
    </source>
</evidence>
<dbReference type="Proteomes" id="UP000677228">
    <property type="component" value="Unassembled WGS sequence"/>
</dbReference>
<accession>A0A813PIL2</accession>
<dbReference type="InterPro" id="IPR002018">
    <property type="entry name" value="CarbesteraseB"/>
</dbReference>
<dbReference type="Proteomes" id="UP000663829">
    <property type="component" value="Unassembled WGS sequence"/>
</dbReference>
<dbReference type="Proteomes" id="UP000682733">
    <property type="component" value="Unassembled WGS sequence"/>
</dbReference>
<dbReference type="Pfam" id="PF00135">
    <property type="entry name" value="COesterase"/>
    <property type="match status" value="1"/>
</dbReference>
<evidence type="ECO:0000313" key="6">
    <source>
        <dbReference type="EMBL" id="CAF0722473.1"/>
    </source>
</evidence>
<evidence type="ECO:0000256" key="1">
    <source>
        <dbReference type="ARBA" id="ARBA00005964"/>
    </source>
</evidence>
<dbReference type="EMBL" id="CAJOBC010000069">
    <property type="protein sequence ID" value="CAF3530635.1"/>
    <property type="molecule type" value="Genomic_DNA"/>
</dbReference>
<comment type="similarity">
    <text evidence="1">Belongs to the type-B carboxylesterase/lipase family.</text>
</comment>
<dbReference type="EMBL" id="CAJOBA010000013">
    <property type="protein sequence ID" value="CAF3494367.1"/>
    <property type="molecule type" value="Genomic_DNA"/>
</dbReference>
<dbReference type="Proteomes" id="UP000681722">
    <property type="component" value="Unassembled WGS sequence"/>
</dbReference>
<dbReference type="PANTHER" id="PTHR43903">
    <property type="entry name" value="NEUROLIGIN"/>
    <property type="match status" value="1"/>
</dbReference>
<evidence type="ECO:0000313" key="7">
    <source>
        <dbReference type="EMBL" id="CAF0751039.1"/>
    </source>
</evidence>
<dbReference type="AlphaFoldDB" id="A0A813PIL2"/>
<dbReference type="InterPro" id="IPR051093">
    <property type="entry name" value="Neuroligin/BSAL"/>
</dbReference>
<dbReference type="Gene3D" id="1.20.1110.10">
    <property type="entry name" value="Calcium-transporting ATPase, transmembrane domain"/>
    <property type="match status" value="1"/>
</dbReference>
<organism evidence="7 10">
    <name type="scientific">Didymodactylos carnosus</name>
    <dbReference type="NCBI Taxonomy" id="1234261"/>
    <lineage>
        <taxon>Eukaryota</taxon>
        <taxon>Metazoa</taxon>
        <taxon>Spiralia</taxon>
        <taxon>Gnathifera</taxon>
        <taxon>Rotifera</taxon>
        <taxon>Eurotatoria</taxon>
        <taxon>Bdelloidea</taxon>
        <taxon>Philodinida</taxon>
        <taxon>Philodinidae</taxon>
        <taxon>Didymodactylos</taxon>
    </lineage>
</organism>
<dbReference type="EMBL" id="CAJNOK010000013">
    <property type="protein sequence ID" value="CAF0722473.1"/>
    <property type="molecule type" value="Genomic_DNA"/>
</dbReference>
<keyword evidence="2 4" id="KW-0732">Signal</keyword>
<gene>
    <name evidence="7" type="ORF">GPM918_LOCUS833</name>
    <name evidence="6" type="ORF">OVA965_LOCUS153</name>
    <name evidence="9" type="ORF">SRO942_LOCUS833</name>
    <name evidence="8" type="ORF">TMI583_LOCUS153</name>
</gene>
<dbReference type="InterPro" id="IPR029058">
    <property type="entry name" value="AB_hydrolase_fold"/>
</dbReference>